<gene>
    <name evidence="2" type="ORF">EYC80_000625</name>
</gene>
<sequence>MMINVIKYHATKLSVELQKFQNSKNHVPLNSPSDQGNVINLEVYTISFPLAPMYACHFVCLLVRLCAILSIRVDMITQTFLCPARILEYLPSLLPKQIATTVTSCPRIPRHKRNLSHSQKKQTNVRNREQPPGGIINVKSMIKAK</sequence>
<name>A0A5N6KBC5_MONLA</name>
<dbReference type="EMBL" id="VIGI01000005">
    <property type="protein sequence ID" value="KAB8300454.1"/>
    <property type="molecule type" value="Genomic_DNA"/>
</dbReference>
<evidence type="ECO:0000256" key="1">
    <source>
        <dbReference type="SAM" id="MobiDB-lite"/>
    </source>
</evidence>
<comment type="caution">
    <text evidence="2">The sequence shown here is derived from an EMBL/GenBank/DDBJ whole genome shotgun (WGS) entry which is preliminary data.</text>
</comment>
<protein>
    <submittedName>
        <fullName evidence="2">Uncharacterized protein</fullName>
    </submittedName>
</protein>
<evidence type="ECO:0000313" key="3">
    <source>
        <dbReference type="Proteomes" id="UP000326757"/>
    </source>
</evidence>
<accession>A0A5N6KBC5</accession>
<organism evidence="2 3">
    <name type="scientific">Monilinia laxa</name>
    <name type="common">Brown rot fungus</name>
    <name type="synonym">Sclerotinia laxa</name>
    <dbReference type="NCBI Taxonomy" id="61186"/>
    <lineage>
        <taxon>Eukaryota</taxon>
        <taxon>Fungi</taxon>
        <taxon>Dikarya</taxon>
        <taxon>Ascomycota</taxon>
        <taxon>Pezizomycotina</taxon>
        <taxon>Leotiomycetes</taxon>
        <taxon>Helotiales</taxon>
        <taxon>Sclerotiniaceae</taxon>
        <taxon>Monilinia</taxon>
    </lineage>
</organism>
<keyword evidence="3" id="KW-1185">Reference proteome</keyword>
<feature type="region of interest" description="Disordered" evidence="1">
    <location>
        <begin position="112"/>
        <end position="133"/>
    </location>
</feature>
<dbReference type="AlphaFoldDB" id="A0A5N6KBC5"/>
<dbReference type="Proteomes" id="UP000326757">
    <property type="component" value="Unassembled WGS sequence"/>
</dbReference>
<proteinExistence type="predicted"/>
<evidence type="ECO:0000313" key="2">
    <source>
        <dbReference type="EMBL" id="KAB8300454.1"/>
    </source>
</evidence>
<reference evidence="2 3" key="1">
    <citation type="submission" date="2019-06" db="EMBL/GenBank/DDBJ databases">
        <title>Genome Sequence of the Brown Rot Fungal Pathogen Monilinia laxa.</title>
        <authorList>
            <person name="De Miccolis Angelini R.M."/>
            <person name="Landi L."/>
            <person name="Abate D."/>
            <person name="Pollastro S."/>
            <person name="Romanazzi G."/>
            <person name="Faretra F."/>
        </authorList>
    </citation>
    <scope>NUCLEOTIDE SEQUENCE [LARGE SCALE GENOMIC DNA]</scope>
    <source>
        <strain evidence="2 3">Mlax316</strain>
    </source>
</reference>